<gene>
    <name evidence="1" type="ORF">ACOLOM_LOCUS7343</name>
</gene>
<keyword evidence="2" id="KW-1185">Reference proteome</keyword>
<evidence type="ECO:0000313" key="1">
    <source>
        <dbReference type="EMBL" id="CAG8621427.1"/>
    </source>
</evidence>
<proteinExistence type="predicted"/>
<dbReference type="EMBL" id="CAJVPT010016773">
    <property type="protein sequence ID" value="CAG8621427.1"/>
    <property type="molecule type" value="Genomic_DNA"/>
</dbReference>
<accession>A0ACA9MZ60</accession>
<reference evidence="1" key="1">
    <citation type="submission" date="2021-06" db="EMBL/GenBank/DDBJ databases">
        <authorList>
            <person name="Kallberg Y."/>
            <person name="Tangrot J."/>
            <person name="Rosling A."/>
        </authorList>
    </citation>
    <scope>NUCLEOTIDE SEQUENCE</scope>
    <source>
        <strain evidence="1">CL356</strain>
    </source>
</reference>
<sequence length="367" mass="40367">MQKKINIGSSREYDKNTLWKYNRLTSSPADDPNFFARKEIRGVNSSTSISTIATATSISTIAAATSSSTIAATTSPVTEIVSTNDTKPDKDPDSTFFLIIGLIVGITILGCILACLYRRRKIQKEKVNRSFRSVSVGTGTITRSPKIDGKKSSTSSINKYYPGNPSVTNGECVNIDLKEEALFKEMKLPPTSALPTPPTEARLPYATHYKSMSSPNVNIFDDKQITANLERTKSLGRNILEFNFPPPPKRPPNFSIPPHAITVNSATPGSECLIYTPTTPILNNFNDNGTSADDTNHLVSLPKVEMINKNLSINFEQLSIFKDRTKSDNEYPVGVENVGDRDNKNQIITKKDGENDIQVLVINNDDT</sequence>
<name>A0ACA9MZ60_9GLOM</name>
<organism evidence="1 2">
    <name type="scientific">Acaulospora colombiana</name>
    <dbReference type="NCBI Taxonomy" id="27376"/>
    <lineage>
        <taxon>Eukaryota</taxon>
        <taxon>Fungi</taxon>
        <taxon>Fungi incertae sedis</taxon>
        <taxon>Mucoromycota</taxon>
        <taxon>Glomeromycotina</taxon>
        <taxon>Glomeromycetes</taxon>
        <taxon>Diversisporales</taxon>
        <taxon>Acaulosporaceae</taxon>
        <taxon>Acaulospora</taxon>
    </lineage>
</organism>
<feature type="non-terminal residue" evidence="1">
    <location>
        <position position="367"/>
    </location>
</feature>
<dbReference type="Proteomes" id="UP000789525">
    <property type="component" value="Unassembled WGS sequence"/>
</dbReference>
<protein>
    <submittedName>
        <fullName evidence="1">16923_t:CDS:1</fullName>
    </submittedName>
</protein>
<evidence type="ECO:0000313" key="2">
    <source>
        <dbReference type="Proteomes" id="UP000789525"/>
    </source>
</evidence>
<comment type="caution">
    <text evidence="1">The sequence shown here is derived from an EMBL/GenBank/DDBJ whole genome shotgun (WGS) entry which is preliminary data.</text>
</comment>